<sequence length="629" mass="67833">MDLRLKLDDTDFDTLAEAARAMIPALAPEWTDHNIHDPGIMLTELMAWVAEAQIYGLSRTRRDERTAYARLLGIGPQGPRPAQGLIWPLEEDERTGPPVLGVSIARGAAVRADLPELPVFRTCRDQHLSPAILRSVRTISSDGSTVDNTRVNRRNGATYLPFGSWPDPDDRLVLSFEKRAIAPGGTGAFGLGVEVSDPDIGETDDSWTNPASIDVSFRDDSGERPVRLLDDTTQDFTRSGVLLLDIAAGEQFAEHEDRAWFELVLRPRRRGFLRLPRVRRIAANVLLVEQLESVVEEVPQFGQAKPGQAYMLGRVGRTDKPALSVAVDGQDWGCVGDLSTADPDHPKFEFDPASGRLQFGNGVNGRLVPINAPLKVGYDISTGTLGNLPAGIGWSVAGVGGLFGRNSQAFAGGADATQFDDLQAQARHHLAVRVTHVTPGDLEEAAKALGGLRVVRAHELLAPPCDVAGARTLLVMTDAQPGLNAGQSPESPLWLEAVRSRLAPHLLAGERLTVVAPRYVGLGIAATLQISAAADPAEVEKAARDLLASKFTDETTGRAIWRLGRDVTTLMVSGWLRKMSGVKAVGGVTLRRDGEAQPTLVSLGSTELPRLRPEDMDISVERLTRGGSR</sequence>
<reference evidence="1 2" key="2">
    <citation type="journal article" date="2020" name="Int. J. Syst. Evol. Microbiol.">
        <title>Description and complete genome sequences of Bradyrhizobium symbiodeficiens sp. nov., a non-symbiotic bacterium associated with legumes native to Canada.</title>
        <authorList>
            <person name="Bromfield E.S.P."/>
            <person name="Cloutier S."/>
            <person name="Nguyen H.D.T."/>
        </authorList>
    </citation>
    <scope>NUCLEOTIDE SEQUENCE [LARGE SCALE GENOMIC DNA]</scope>
    <source>
        <strain evidence="1 2">65S1MB</strain>
    </source>
</reference>
<name>A0ABX5W5J6_9BRAD</name>
<organism evidence="1 2">
    <name type="scientific">Bradyrhizobium symbiodeficiens</name>
    <dbReference type="NCBI Taxonomy" id="1404367"/>
    <lineage>
        <taxon>Bacteria</taxon>
        <taxon>Pseudomonadati</taxon>
        <taxon>Pseudomonadota</taxon>
        <taxon>Alphaproteobacteria</taxon>
        <taxon>Hyphomicrobiales</taxon>
        <taxon>Nitrobacteraceae</taxon>
        <taxon>Bradyrhizobium</taxon>
    </lineage>
</organism>
<protein>
    <submittedName>
        <fullName evidence="1">Baseplate assembly protein</fullName>
    </submittedName>
</protein>
<dbReference type="RefSeq" id="WP_162406425.1">
    <property type="nucleotide sequence ID" value="NZ_CP041090.2"/>
</dbReference>
<keyword evidence="2" id="KW-1185">Reference proteome</keyword>
<gene>
    <name evidence="1" type="ORF">FJN17_07965</name>
</gene>
<dbReference type="NCBIfam" id="TIGR02243">
    <property type="entry name" value="putative baseplate assembly protein"/>
    <property type="match status" value="1"/>
</dbReference>
<proteinExistence type="predicted"/>
<reference evidence="2" key="1">
    <citation type="submission" date="2019-06" db="EMBL/GenBank/DDBJ databases">
        <title>Whole-Genome Sequence of Bradyrhizobium sp. 3 Strain 65S1MB.</title>
        <authorList>
            <person name="Bromfield E.S.P."/>
            <person name="Cloutier S."/>
            <person name="Nguyen H.D.T."/>
        </authorList>
    </citation>
    <scope>NUCLEOTIDE SEQUENCE [LARGE SCALE GENOMIC DNA]</scope>
    <source>
        <strain evidence="2">65S1MB</strain>
    </source>
</reference>
<evidence type="ECO:0000313" key="1">
    <source>
        <dbReference type="EMBL" id="QDF37506.2"/>
    </source>
</evidence>
<dbReference type="EMBL" id="CP041090">
    <property type="protein sequence ID" value="QDF37506.2"/>
    <property type="molecule type" value="Genomic_DNA"/>
</dbReference>
<accession>A0ABX5W5J6</accession>
<evidence type="ECO:0000313" key="2">
    <source>
        <dbReference type="Proteomes" id="UP000319298"/>
    </source>
</evidence>
<dbReference type="InterPro" id="IPR011749">
    <property type="entry name" value="CHP02243"/>
</dbReference>
<dbReference type="Proteomes" id="UP000319298">
    <property type="component" value="Chromosome"/>
</dbReference>